<dbReference type="EMBL" id="DS235101">
    <property type="protein sequence ID" value="EEB12018.1"/>
    <property type="molecule type" value="Genomic_DNA"/>
</dbReference>
<dbReference type="PROSITE" id="PS00028">
    <property type="entry name" value="ZINC_FINGER_C2H2_1"/>
    <property type="match status" value="1"/>
</dbReference>
<dbReference type="Gene3D" id="3.30.160.60">
    <property type="entry name" value="Classic Zinc Finger"/>
    <property type="match status" value="1"/>
</dbReference>
<reference evidence="3" key="1">
    <citation type="submission" date="2007-04" db="EMBL/GenBank/DDBJ databases">
        <title>Annotation of Pediculus humanus corporis strain USDA.</title>
        <authorList>
            <person name="Kirkness E."/>
            <person name="Hannick L."/>
            <person name="Hass B."/>
            <person name="Bruggner R."/>
            <person name="Lawson D."/>
            <person name="Bidwell S."/>
            <person name="Joardar V."/>
            <person name="Caler E."/>
            <person name="Walenz B."/>
            <person name="Inman J."/>
            <person name="Schobel S."/>
            <person name="Galinsky K."/>
            <person name="Amedeo P."/>
            <person name="Strausberg R."/>
        </authorList>
    </citation>
    <scope>NUCLEOTIDE SEQUENCE</scope>
    <source>
        <strain evidence="3">USDA</strain>
    </source>
</reference>
<evidence type="ECO:0000313" key="3">
    <source>
        <dbReference type="EMBL" id="EEB12018.1"/>
    </source>
</evidence>
<dbReference type="InParanoid" id="E0VF62"/>
<keyword evidence="1" id="KW-0862">Zinc</keyword>
<reference evidence="4" key="3">
    <citation type="submission" date="2020-05" db="UniProtKB">
        <authorList>
            <consortium name="EnsemblMetazoa"/>
        </authorList>
    </citation>
    <scope>IDENTIFICATION</scope>
    <source>
        <strain evidence="4">USDA</strain>
    </source>
</reference>
<dbReference type="GeneID" id="8236408"/>
<reference evidence="3" key="2">
    <citation type="submission" date="2007-04" db="EMBL/GenBank/DDBJ databases">
        <title>The genome of the human body louse.</title>
        <authorList>
            <consortium name="The Human Body Louse Genome Consortium"/>
            <person name="Kirkness E."/>
            <person name="Walenz B."/>
            <person name="Hass B."/>
            <person name="Bruggner R."/>
            <person name="Strausberg R."/>
        </authorList>
    </citation>
    <scope>NUCLEOTIDE SEQUENCE</scope>
    <source>
        <strain evidence="3">USDA</strain>
    </source>
</reference>
<accession>E0VF62</accession>
<sequence>MAYKKSSYLTNVARHLKRHRKYFDEYNNKKLELKTSRMKCYYNNFIMPPPPPSYSSHATYGDGGFWPDNFYVLKQLRMLRDGREEPEKAFACFKCGNRYVRKHALKSHLRWECGMPPQFQCTYCGYQCKLKHHLKSHISRMHNVDLCK</sequence>
<dbReference type="OrthoDB" id="3437960at2759"/>
<evidence type="ECO:0000259" key="2">
    <source>
        <dbReference type="PROSITE" id="PS50157"/>
    </source>
</evidence>
<dbReference type="VEuPathDB" id="VectorBase:PHUM149730"/>
<feature type="domain" description="C2H2-type" evidence="2">
    <location>
        <begin position="90"/>
        <end position="117"/>
    </location>
</feature>
<dbReference type="AlphaFoldDB" id="E0VF62"/>
<dbReference type="CTD" id="8236408"/>
<dbReference type="RefSeq" id="XP_002424756.1">
    <property type="nucleotide sequence ID" value="XM_002424711.1"/>
</dbReference>
<dbReference type="SUPFAM" id="SSF57667">
    <property type="entry name" value="beta-beta-alpha zinc fingers"/>
    <property type="match status" value="1"/>
</dbReference>
<keyword evidence="5" id="KW-1185">Reference proteome</keyword>
<evidence type="ECO:0000256" key="1">
    <source>
        <dbReference type="PROSITE-ProRule" id="PRU00042"/>
    </source>
</evidence>
<name>E0VF62_PEDHC</name>
<dbReference type="Proteomes" id="UP000009046">
    <property type="component" value="Unassembled WGS sequence"/>
</dbReference>
<protein>
    <recommendedName>
        <fullName evidence="2">C2H2-type domain-containing protein</fullName>
    </recommendedName>
</protein>
<dbReference type="HOGENOM" id="CLU_1760964_0_0_1"/>
<dbReference type="EMBL" id="AAZO01001736">
    <property type="status" value="NOT_ANNOTATED_CDS"/>
    <property type="molecule type" value="Genomic_DNA"/>
</dbReference>
<dbReference type="InterPro" id="IPR036236">
    <property type="entry name" value="Znf_C2H2_sf"/>
</dbReference>
<dbReference type="SMART" id="SM00355">
    <property type="entry name" value="ZnF_C2H2"/>
    <property type="match status" value="2"/>
</dbReference>
<evidence type="ECO:0000313" key="4">
    <source>
        <dbReference type="EnsemblMetazoa" id="PHUM149730-PA"/>
    </source>
</evidence>
<keyword evidence="1" id="KW-0863">Zinc-finger</keyword>
<dbReference type="PROSITE" id="PS50157">
    <property type="entry name" value="ZINC_FINGER_C2H2_2"/>
    <property type="match status" value="1"/>
</dbReference>
<dbReference type="GO" id="GO:0008270">
    <property type="term" value="F:zinc ion binding"/>
    <property type="evidence" value="ECO:0007669"/>
    <property type="project" value="UniProtKB-KW"/>
</dbReference>
<dbReference type="InterPro" id="IPR013087">
    <property type="entry name" value="Znf_C2H2_type"/>
</dbReference>
<dbReference type="eggNOG" id="ENOG502SAZJ">
    <property type="taxonomic scope" value="Eukaryota"/>
</dbReference>
<proteinExistence type="predicted"/>
<keyword evidence="1" id="KW-0479">Metal-binding</keyword>
<evidence type="ECO:0000313" key="5">
    <source>
        <dbReference type="Proteomes" id="UP000009046"/>
    </source>
</evidence>
<dbReference type="EnsemblMetazoa" id="PHUM149730-RA">
    <property type="protein sequence ID" value="PHUM149730-PA"/>
    <property type="gene ID" value="PHUM149730"/>
</dbReference>
<organism>
    <name type="scientific">Pediculus humanus subsp. corporis</name>
    <name type="common">Body louse</name>
    <dbReference type="NCBI Taxonomy" id="121224"/>
    <lineage>
        <taxon>Eukaryota</taxon>
        <taxon>Metazoa</taxon>
        <taxon>Ecdysozoa</taxon>
        <taxon>Arthropoda</taxon>
        <taxon>Hexapoda</taxon>
        <taxon>Insecta</taxon>
        <taxon>Pterygota</taxon>
        <taxon>Neoptera</taxon>
        <taxon>Paraneoptera</taxon>
        <taxon>Psocodea</taxon>
        <taxon>Troctomorpha</taxon>
        <taxon>Phthiraptera</taxon>
        <taxon>Anoplura</taxon>
        <taxon>Pediculidae</taxon>
        <taxon>Pediculus</taxon>
    </lineage>
</organism>
<dbReference type="KEGG" id="phu:Phum_PHUM149730"/>
<gene>
    <name evidence="4" type="primary">8236408</name>
    <name evidence="3" type="ORF">Phum_PHUM149730</name>
</gene>